<keyword evidence="1" id="KW-0614">Plasmid</keyword>
<dbReference type="eggNOG" id="ENOG502Z8T9">
    <property type="taxonomic scope" value="Bacteria"/>
</dbReference>
<geneLocation type="plasmid" evidence="1 2">
    <name>pXAUT01</name>
</geneLocation>
<dbReference type="PhylomeDB" id="A7IQ63"/>
<accession>A7IQ63</accession>
<dbReference type="AlphaFoldDB" id="A7IQ63"/>
<gene>
    <name evidence="1" type="ordered locus">Xaut_4959</name>
</gene>
<dbReference type="Proteomes" id="UP000002417">
    <property type="component" value="Plasmid pXAUT01"/>
</dbReference>
<reference evidence="1 2" key="1">
    <citation type="submission" date="2007-07" db="EMBL/GenBank/DDBJ databases">
        <title>Complete sequence of plasmid pXAUT01 of Xanthobacter autotrophicus Py2.</title>
        <authorList>
            <consortium name="US DOE Joint Genome Institute"/>
            <person name="Copeland A."/>
            <person name="Lucas S."/>
            <person name="Lapidus A."/>
            <person name="Barry K."/>
            <person name="Glavina del Rio T."/>
            <person name="Hammon N."/>
            <person name="Israni S."/>
            <person name="Dalin E."/>
            <person name="Tice H."/>
            <person name="Pitluck S."/>
            <person name="Sims D."/>
            <person name="Brettin T."/>
            <person name="Bruce D."/>
            <person name="Detter J.C."/>
            <person name="Han C."/>
            <person name="Tapia R."/>
            <person name="Brainard J."/>
            <person name="Schmutz J."/>
            <person name="Larimer F."/>
            <person name="Land M."/>
            <person name="Hauser L."/>
            <person name="Kyrpides N."/>
            <person name="Kim E."/>
            <person name="Ensigns S.A."/>
            <person name="Richardson P."/>
        </authorList>
    </citation>
    <scope>NUCLEOTIDE SEQUENCE [LARGE SCALE GENOMIC DNA]</scope>
    <source>
        <strain evidence="2">ATCC BAA-1158 / Py2</strain>
        <plasmid evidence="2">Plasmid pXAUT01</plasmid>
    </source>
</reference>
<keyword evidence="2" id="KW-1185">Reference proteome</keyword>
<protein>
    <submittedName>
        <fullName evidence="1">Uncharacterized protein</fullName>
    </submittedName>
</protein>
<dbReference type="KEGG" id="xau:Xaut_4959"/>
<evidence type="ECO:0000313" key="1">
    <source>
        <dbReference type="EMBL" id="ABS70159.1"/>
    </source>
</evidence>
<dbReference type="EMBL" id="CP000782">
    <property type="protein sequence ID" value="ABS70159.1"/>
    <property type="molecule type" value="Genomic_DNA"/>
</dbReference>
<proteinExistence type="predicted"/>
<sequence length="216" mass="24317">MSANTIYDHAPLGSLIRYSDGTPKPPSRFSKKVAAWERRNGTGRLVKNDPPRERESWSAPATITLHESNFETNGIILVTVMRTHSVTSDLIFKVIERPAIGMVYVLQHLGENVELLHLVESREAAELWLAKNPHARIYRDPDPPGHRADDRPFRLCPEAPAPRRLPWRNGISAGQSRLQDLQRPGHAQAGGMHLACRGHRLCRTTGIIGGYPHRRR</sequence>
<organism evidence="1 2">
    <name type="scientific">Xanthobacter autotrophicus (strain ATCC BAA-1158 / Py2)</name>
    <dbReference type="NCBI Taxonomy" id="78245"/>
    <lineage>
        <taxon>Bacteria</taxon>
        <taxon>Pseudomonadati</taxon>
        <taxon>Pseudomonadota</taxon>
        <taxon>Alphaproteobacteria</taxon>
        <taxon>Hyphomicrobiales</taxon>
        <taxon>Xanthobacteraceae</taxon>
        <taxon>Xanthobacter</taxon>
    </lineage>
</organism>
<dbReference type="HOGENOM" id="CLU_1277207_0_0_5"/>
<evidence type="ECO:0000313" key="2">
    <source>
        <dbReference type="Proteomes" id="UP000002417"/>
    </source>
</evidence>
<name>A7IQ63_XANP2</name>